<reference evidence="2 3" key="3">
    <citation type="journal article" date="2020" name="Int. J. Syst. Evol. Microbiol.">
        <title>Corynebacterium silvaticum sp. nov., a unique group of NTTB corynebacteria in wild boar and roe deer.</title>
        <authorList>
            <person name="Dangel A."/>
            <person name="Berger A."/>
            <person name="Rau J."/>
            <person name="Eisenberg T."/>
            <person name="Kampfer P."/>
            <person name="Margos G."/>
            <person name="Contzen M."/>
            <person name="Busse H.J."/>
            <person name="Konrad R."/>
            <person name="Peters M."/>
            <person name="Sting R."/>
            <person name="Sing A."/>
        </authorList>
    </citation>
    <scope>NUCLEOTIDE SEQUENCE [LARGE SCALE GENOMIC DNA]</scope>
    <source>
        <strain evidence="2 3">PO100/5</strain>
    </source>
</reference>
<reference evidence="2 3" key="4">
    <citation type="journal article" date="2020" name="PLoS ONE">
        <title>Taxonomic classification of strain PO100/5 shows a broader geographic distribution and genetic markers of the recently described Corynebacterium silvaticum.</title>
        <authorList>
            <person name="Viana M.V.C."/>
            <person name="Profeta R."/>
            <person name="da Silva A.L."/>
            <person name="Hurtado R."/>
            <person name="Cerqueira J.C."/>
            <person name="Ribeiro B.F.S."/>
            <person name="Almeida M.O."/>
            <person name="Morais-Rodrigues F."/>
            <person name="Soares S.C."/>
            <person name="Oliveira M."/>
            <person name="Tavares L."/>
            <person name="Figueiredo H."/>
            <person name="Wattam A.R."/>
            <person name="Barh D."/>
            <person name="Ghosh P."/>
            <person name="Silva A."/>
            <person name="Azevedo V."/>
        </authorList>
    </citation>
    <scope>NUCLEOTIDE SEQUENCE [LARGE SCALE GENOMIC DNA]</scope>
    <source>
        <strain evidence="2 3">PO100/5</strain>
    </source>
</reference>
<evidence type="ECO:0000313" key="3">
    <source>
        <dbReference type="Proteomes" id="UP000195652"/>
    </source>
</evidence>
<dbReference type="GeneID" id="75006838"/>
<name>A0A7Y4UPG7_9CORY</name>
<feature type="transmembrane region" description="Helical" evidence="1">
    <location>
        <begin position="33"/>
        <end position="58"/>
    </location>
</feature>
<accession>A0A7Y4UPG7</accession>
<dbReference type="RefSeq" id="WP_087453177.1">
    <property type="nucleotide sequence ID" value="NZ_CP021417.2"/>
</dbReference>
<organism evidence="2 3">
    <name type="scientific">Corynebacterium silvaticum</name>
    <dbReference type="NCBI Taxonomy" id="2320431"/>
    <lineage>
        <taxon>Bacteria</taxon>
        <taxon>Bacillati</taxon>
        <taxon>Actinomycetota</taxon>
        <taxon>Actinomycetes</taxon>
        <taxon>Mycobacteriales</taxon>
        <taxon>Corynebacteriaceae</taxon>
        <taxon>Corynebacterium</taxon>
    </lineage>
</organism>
<dbReference type="AlphaFoldDB" id="A0A7Y4UPG7"/>
<keyword evidence="3" id="KW-1185">Reference proteome</keyword>
<evidence type="ECO:0000256" key="1">
    <source>
        <dbReference type="SAM" id="Phobius"/>
    </source>
</evidence>
<dbReference type="Proteomes" id="UP000195652">
    <property type="component" value="Chromosome"/>
</dbReference>
<dbReference type="KEGG" id="csil:CBE74_00795"/>
<sequence length="69" mass="7393">MQQKKVPFISGIVVALIASRALRSTTDWNEFSVIAVSIAIAFVVSAIIVFIGGALGTLDENPSKEEERS</sequence>
<reference evidence="2 3" key="2">
    <citation type="journal article" date="2020" name="Antonie Van Leeuwenhoek">
        <title>Phylogenomic characterisation of a novel corynebacterial species pathogenic to animals.</title>
        <authorList>
            <person name="Moller J."/>
            <person name="Musella L."/>
            <person name="Melnikov V."/>
            <person name="Geissdorfer W."/>
            <person name="Burkovski A."/>
            <person name="Sangal V."/>
        </authorList>
    </citation>
    <scope>NUCLEOTIDE SEQUENCE [LARGE SCALE GENOMIC DNA]</scope>
    <source>
        <strain evidence="2 3">PO100/5</strain>
    </source>
</reference>
<gene>
    <name evidence="2" type="ORF">CBE74_00795</name>
</gene>
<protein>
    <submittedName>
        <fullName evidence="2">Uncharacterized protein</fullName>
    </submittedName>
</protein>
<keyword evidence="1" id="KW-0812">Transmembrane</keyword>
<proteinExistence type="predicted"/>
<dbReference type="EMBL" id="CP021417">
    <property type="protein sequence ID" value="ARU45290.1"/>
    <property type="molecule type" value="Genomic_DNA"/>
</dbReference>
<evidence type="ECO:0000313" key="2">
    <source>
        <dbReference type="EMBL" id="ARU45290.1"/>
    </source>
</evidence>
<keyword evidence="1" id="KW-0472">Membrane</keyword>
<keyword evidence="1" id="KW-1133">Transmembrane helix</keyword>
<reference evidence="2 3" key="1">
    <citation type="journal article" date="2014" name="BMC Vet. Res.">
        <title>First report of Corynebacterium pseudotuberculosis from caseous lymphadenitis lesions in Black Alentejano pig (Sus scrofa domesticus).</title>
        <authorList>
            <person name="Oliveira M."/>
            <person name="Barroco C."/>
            <person name="Mottola C."/>
            <person name="Santos R."/>
            <person name="Lemsaddek A."/>
            <person name="Tavares L."/>
            <person name="Semedo-Lemsaddek T."/>
        </authorList>
    </citation>
    <scope>NUCLEOTIDE SEQUENCE [LARGE SCALE GENOMIC DNA]</scope>
    <source>
        <strain evidence="2 3">PO100/5</strain>
    </source>
</reference>